<name>A0A373F8B3_COMTE</name>
<keyword evidence="2" id="KW-1133">Transmembrane helix</keyword>
<gene>
    <name evidence="3" type="ORF">DZC30_21490</name>
</gene>
<keyword evidence="4" id="KW-1185">Reference proteome</keyword>
<dbReference type="Proteomes" id="UP000261948">
    <property type="component" value="Unassembled WGS sequence"/>
</dbReference>
<comment type="caution">
    <text evidence="3">The sequence shown here is derived from an EMBL/GenBank/DDBJ whole genome shotgun (WGS) entry which is preliminary data.</text>
</comment>
<dbReference type="AlphaFoldDB" id="A0A373F8B3"/>
<protein>
    <submittedName>
        <fullName evidence="3">Uncharacterized protein</fullName>
    </submittedName>
</protein>
<evidence type="ECO:0000256" key="1">
    <source>
        <dbReference type="SAM" id="MobiDB-lite"/>
    </source>
</evidence>
<keyword evidence="2" id="KW-0472">Membrane</keyword>
<sequence>MLAVLLAVTTGLFQLSVRTVQVPITLNAGETAQVAVWRPWSHPLQFRLEFQNASGQSRPELGEWVTPRAEPDLPAVPSLVFSKPGEPIKMLVEVDGKPASYRAMPASSHSGSTVERPLTPSADNATPGEFAWPPAAQTQIAQAAGQSQFRFTVQEVGSLLQGEKVQLLISPPLDFKSSTPRYDWLWPLFFWPTFAALLAIFAMILLWLSRRHLKAQSR</sequence>
<keyword evidence="2" id="KW-0812">Transmembrane</keyword>
<evidence type="ECO:0000313" key="3">
    <source>
        <dbReference type="EMBL" id="RGE39735.1"/>
    </source>
</evidence>
<proteinExistence type="predicted"/>
<accession>A0A373F8B3</accession>
<evidence type="ECO:0000313" key="4">
    <source>
        <dbReference type="Proteomes" id="UP000261948"/>
    </source>
</evidence>
<feature type="transmembrane region" description="Helical" evidence="2">
    <location>
        <begin position="184"/>
        <end position="208"/>
    </location>
</feature>
<reference evidence="3 4" key="1">
    <citation type="submission" date="2018-08" db="EMBL/GenBank/DDBJ databases">
        <title>Comamonas testosteroni strain SWCO2.</title>
        <authorList>
            <person name="Jiang N."/>
            <person name="Zhang X.Z."/>
        </authorList>
    </citation>
    <scope>NUCLEOTIDE SEQUENCE [LARGE SCALE GENOMIC DNA]</scope>
    <source>
        <strain evidence="3 4">SWCO2</strain>
    </source>
</reference>
<evidence type="ECO:0000256" key="2">
    <source>
        <dbReference type="SAM" id="Phobius"/>
    </source>
</evidence>
<feature type="region of interest" description="Disordered" evidence="1">
    <location>
        <begin position="102"/>
        <end position="131"/>
    </location>
</feature>
<dbReference type="EMBL" id="QURR01000046">
    <property type="protein sequence ID" value="RGE39735.1"/>
    <property type="molecule type" value="Genomic_DNA"/>
</dbReference>
<organism evidence="3 4">
    <name type="scientific">Comamonas testosteroni</name>
    <name type="common">Pseudomonas testosteroni</name>
    <dbReference type="NCBI Taxonomy" id="285"/>
    <lineage>
        <taxon>Bacteria</taxon>
        <taxon>Pseudomonadati</taxon>
        <taxon>Pseudomonadota</taxon>
        <taxon>Betaproteobacteria</taxon>
        <taxon>Burkholderiales</taxon>
        <taxon>Comamonadaceae</taxon>
        <taxon>Comamonas</taxon>
    </lineage>
</organism>